<dbReference type="EMBL" id="MRZV01000271">
    <property type="protein sequence ID" value="PIK53860.1"/>
    <property type="molecule type" value="Genomic_DNA"/>
</dbReference>
<comment type="caution">
    <text evidence="2">The sequence shown here is derived from an EMBL/GenBank/DDBJ whole genome shotgun (WGS) entry which is preliminary data.</text>
</comment>
<dbReference type="Pfam" id="PF21719">
    <property type="entry name" value="MIOS_a-sol"/>
    <property type="match status" value="1"/>
</dbReference>
<dbReference type="AlphaFoldDB" id="A0A2G8L128"/>
<organism evidence="2 3">
    <name type="scientific">Stichopus japonicus</name>
    <name type="common">Sea cucumber</name>
    <dbReference type="NCBI Taxonomy" id="307972"/>
    <lineage>
        <taxon>Eukaryota</taxon>
        <taxon>Metazoa</taxon>
        <taxon>Echinodermata</taxon>
        <taxon>Eleutherozoa</taxon>
        <taxon>Echinozoa</taxon>
        <taxon>Holothuroidea</taxon>
        <taxon>Aspidochirotacea</taxon>
        <taxon>Aspidochirotida</taxon>
        <taxon>Stichopodidae</taxon>
        <taxon>Apostichopus</taxon>
    </lineage>
</organism>
<gene>
    <name evidence="2" type="ORF">BSL78_09245</name>
</gene>
<dbReference type="InterPro" id="IPR049092">
    <property type="entry name" value="MIOS_a-sol"/>
</dbReference>
<dbReference type="OrthoDB" id="341486at2759"/>
<protein>
    <submittedName>
        <fullName evidence="2">Putative WD repeat-containing protein mio</fullName>
    </submittedName>
</protein>
<evidence type="ECO:0000313" key="3">
    <source>
        <dbReference type="Proteomes" id="UP000230750"/>
    </source>
</evidence>
<dbReference type="STRING" id="307972.A0A2G8L128"/>
<accession>A0A2G8L128</accession>
<sequence>MRTMRKEEKTLQNMRGSEFYGIRAVIKGDVNIQDDGREMNVVETVSWDCCEDIESRSLALKMCRWPTFADEAALKELIERIEQYGNYERAACVAVFHLRIRLAIEILNKGAKWGPGGGGHEPQVVSLPGSYPPDYPFCSGHFNRFWG</sequence>
<dbReference type="Proteomes" id="UP000230750">
    <property type="component" value="Unassembled WGS sequence"/>
</dbReference>
<evidence type="ECO:0000259" key="1">
    <source>
        <dbReference type="Pfam" id="PF21719"/>
    </source>
</evidence>
<keyword evidence="3" id="KW-1185">Reference proteome</keyword>
<reference evidence="2 3" key="1">
    <citation type="journal article" date="2017" name="PLoS Biol.">
        <title>The sea cucumber genome provides insights into morphological evolution and visceral regeneration.</title>
        <authorList>
            <person name="Zhang X."/>
            <person name="Sun L."/>
            <person name="Yuan J."/>
            <person name="Sun Y."/>
            <person name="Gao Y."/>
            <person name="Zhang L."/>
            <person name="Li S."/>
            <person name="Dai H."/>
            <person name="Hamel J.F."/>
            <person name="Liu C."/>
            <person name="Yu Y."/>
            <person name="Liu S."/>
            <person name="Lin W."/>
            <person name="Guo K."/>
            <person name="Jin S."/>
            <person name="Xu P."/>
            <person name="Storey K.B."/>
            <person name="Huan P."/>
            <person name="Zhang T."/>
            <person name="Zhou Y."/>
            <person name="Zhang J."/>
            <person name="Lin C."/>
            <person name="Li X."/>
            <person name="Xing L."/>
            <person name="Huo D."/>
            <person name="Sun M."/>
            <person name="Wang L."/>
            <person name="Mercier A."/>
            <person name="Li F."/>
            <person name="Yang H."/>
            <person name="Xiang J."/>
        </authorList>
    </citation>
    <scope>NUCLEOTIDE SEQUENCE [LARGE SCALE GENOMIC DNA]</scope>
    <source>
        <strain evidence="2">Shaxun</strain>
        <tissue evidence="2">Muscle</tissue>
    </source>
</reference>
<feature type="domain" description="MIOS-like alpha-solenoid" evidence="1">
    <location>
        <begin position="8"/>
        <end position="112"/>
    </location>
</feature>
<evidence type="ECO:0000313" key="2">
    <source>
        <dbReference type="EMBL" id="PIK53860.1"/>
    </source>
</evidence>
<proteinExistence type="predicted"/>
<name>A0A2G8L128_STIJA</name>